<dbReference type="PANTHER" id="PTHR13559">
    <property type="entry name" value="INTRACELLULAR TRAFFIC PROTEIN-RELATED"/>
    <property type="match status" value="1"/>
</dbReference>
<accession>F2U390</accession>
<dbReference type="FunCoup" id="F2U390">
    <property type="interactions" value="82"/>
</dbReference>
<dbReference type="Pfam" id="PF19038">
    <property type="entry name" value="Fuz_longin_3"/>
    <property type="match status" value="1"/>
</dbReference>
<evidence type="ECO:0000256" key="2">
    <source>
        <dbReference type="ARBA" id="ARBA00008550"/>
    </source>
</evidence>
<dbReference type="GO" id="GO:0005856">
    <property type="term" value="C:cytoskeleton"/>
    <property type="evidence" value="ECO:0007669"/>
    <property type="project" value="UniProtKB-SubCell"/>
</dbReference>
<dbReference type="RefSeq" id="XP_004996267.1">
    <property type="nucleotide sequence ID" value="XM_004996210.1"/>
</dbReference>
<evidence type="ECO:0000259" key="5">
    <source>
        <dbReference type="Pfam" id="PF19037"/>
    </source>
</evidence>
<dbReference type="InterPro" id="IPR043971">
    <property type="entry name" value="FUZ/MON1/HPS1_longin_2"/>
</dbReference>
<dbReference type="Pfam" id="PF19037">
    <property type="entry name" value="Fuz_longin_2"/>
    <property type="match status" value="1"/>
</dbReference>
<dbReference type="AlphaFoldDB" id="F2U390"/>
<dbReference type="OrthoDB" id="74835at2759"/>
<feature type="domain" description="FUZ/MON1/HPS1 second Longin" evidence="5">
    <location>
        <begin position="142"/>
        <end position="230"/>
    </location>
</feature>
<proteinExistence type="inferred from homology"/>
<evidence type="ECO:0000256" key="4">
    <source>
        <dbReference type="ARBA" id="ARBA00023212"/>
    </source>
</evidence>
<dbReference type="PANTHER" id="PTHR13559:SF1">
    <property type="entry name" value="PROTEIN FUZZY HOMOLOG"/>
    <property type="match status" value="1"/>
</dbReference>
<gene>
    <name evidence="7" type="ORF">PTSG_02764</name>
</gene>
<protein>
    <recommendedName>
        <fullName evidence="9">FUZ/MON1/HPS1 first Longin domain-containing protein</fullName>
    </recommendedName>
</protein>
<dbReference type="EMBL" id="GL832960">
    <property type="protein sequence ID" value="EGD82084.1"/>
    <property type="molecule type" value="Genomic_DNA"/>
</dbReference>
<comment type="subcellular location">
    <subcellularLocation>
        <location evidence="1">Cytoplasm</location>
        <location evidence="1">Cytoskeleton</location>
    </subcellularLocation>
</comment>
<evidence type="ECO:0000256" key="3">
    <source>
        <dbReference type="ARBA" id="ARBA00022490"/>
    </source>
</evidence>
<comment type="similarity">
    <text evidence="2">Belongs to the fuzzy family.</text>
</comment>
<dbReference type="GeneID" id="16076853"/>
<evidence type="ECO:0000256" key="1">
    <source>
        <dbReference type="ARBA" id="ARBA00004245"/>
    </source>
</evidence>
<evidence type="ECO:0000313" key="7">
    <source>
        <dbReference type="EMBL" id="EGD82084.1"/>
    </source>
</evidence>
<evidence type="ECO:0000313" key="8">
    <source>
        <dbReference type="Proteomes" id="UP000007799"/>
    </source>
</evidence>
<dbReference type="InterPro" id="IPR043970">
    <property type="entry name" value="FUZ/MON1/HPS1_longin_3"/>
</dbReference>
<reference evidence="7" key="1">
    <citation type="submission" date="2009-08" db="EMBL/GenBank/DDBJ databases">
        <title>Annotation of Salpingoeca rosetta.</title>
        <authorList>
            <consortium name="The Broad Institute Genome Sequencing Platform"/>
            <person name="Russ C."/>
            <person name="Cuomo C."/>
            <person name="Burger G."/>
            <person name="Gray M.W."/>
            <person name="Holland P.W.H."/>
            <person name="King N."/>
            <person name="Lang F.B.F."/>
            <person name="Roger A.J."/>
            <person name="Ruiz-Trillo I."/>
            <person name="Young S.K."/>
            <person name="Zeng Q."/>
            <person name="Gargeya S."/>
            <person name="Alvarado L."/>
            <person name="Berlin A."/>
            <person name="Chapman S.B."/>
            <person name="Chen Z."/>
            <person name="Freedman E."/>
            <person name="Gellesch M."/>
            <person name="Goldberg J."/>
            <person name="Griggs A."/>
            <person name="Gujja S."/>
            <person name="Heilman E."/>
            <person name="Heiman D."/>
            <person name="Howarth C."/>
            <person name="Mehta T."/>
            <person name="Neiman D."/>
            <person name="Pearson M."/>
            <person name="Roberts A."/>
            <person name="Saif S."/>
            <person name="Shea T."/>
            <person name="Shenoy N."/>
            <person name="Sisk P."/>
            <person name="Stolte C."/>
            <person name="Sykes S."/>
            <person name="White J."/>
            <person name="Yandava C."/>
            <person name="Haas B."/>
            <person name="Nusbaum C."/>
            <person name="Birren B."/>
        </authorList>
    </citation>
    <scope>NUCLEOTIDE SEQUENCE [LARGE SCALE GENOMIC DNA]</scope>
    <source>
        <strain evidence="7">ATCC 50818</strain>
    </source>
</reference>
<keyword evidence="8" id="KW-1185">Reference proteome</keyword>
<evidence type="ECO:0000259" key="6">
    <source>
        <dbReference type="Pfam" id="PF19038"/>
    </source>
</evidence>
<dbReference type="InParanoid" id="F2U390"/>
<organism evidence="8">
    <name type="scientific">Salpingoeca rosetta (strain ATCC 50818 / BSB-021)</name>
    <dbReference type="NCBI Taxonomy" id="946362"/>
    <lineage>
        <taxon>Eukaryota</taxon>
        <taxon>Choanoflagellata</taxon>
        <taxon>Craspedida</taxon>
        <taxon>Salpingoecidae</taxon>
        <taxon>Salpingoeca</taxon>
    </lineage>
</organism>
<sequence>MFAVMRLSRAHRQLFYGIYKYVQRNEHELTSTVTEGARITWRSFEPGIFFIFVHPNEHVEDTTVDSFVQLLFNSLTFLLSKESLSADATSLRLSLRACFGFIDHLLQEHNNLALQLGCMEVALSGSPAELQEVLNTFCEHAESNYGALLVGGRCVAATEPFWELSSTDTCLVCAYAAYLPASDAFDGPVFLPTLSPDVPHRFVRLRLLHNVYVVLLCGARPALHTLVQQLVPSIWKGILPLLQDTARLEETGLPPSSSTVHESVLGVLAVDPVYHRCLVTTPSPDVQLQHTRCPTRRILRAWYKQILDARHQLDTDTQQLHETYSCHETYSTYAILRPTCHVLVVLAPSLPTYALKAVAQETAATLSQLGLG</sequence>
<dbReference type="InterPro" id="IPR026069">
    <property type="entry name" value="Fuzzy"/>
</dbReference>
<dbReference type="Proteomes" id="UP000007799">
    <property type="component" value="Unassembled WGS sequence"/>
</dbReference>
<feature type="domain" description="FUZ/MON1/HPS1 third Longin" evidence="6">
    <location>
        <begin position="264"/>
        <end position="368"/>
    </location>
</feature>
<dbReference type="GO" id="GO:0016192">
    <property type="term" value="P:vesicle-mediated transport"/>
    <property type="evidence" value="ECO:0007669"/>
    <property type="project" value="InterPro"/>
</dbReference>
<dbReference type="OMA" id="LDQYSCS"/>
<dbReference type="GO" id="GO:1905515">
    <property type="term" value="P:non-motile cilium assembly"/>
    <property type="evidence" value="ECO:0007669"/>
    <property type="project" value="TreeGrafter"/>
</dbReference>
<evidence type="ECO:0008006" key="9">
    <source>
        <dbReference type="Google" id="ProtNLM"/>
    </source>
</evidence>
<dbReference type="STRING" id="946362.F2U390"/>
<dbReference type="KEGG" id="sre:PTSG_02764"/>
<keyword evidence="3" id="KW-0963">Cytoplasm</keyword>
<name>F2U390_SALR5</name>
<keyword evidence="4" id="KW-0206">Cytoskeleton</keyword>
<dbReference type="eggNOG" id="ENOG502QVMY">
    <property type="taxonomic scope" value="Eukaryota"/>
</dbReference>